<reference evidence="2 3" key="1">
    <citation type="submission" date="2015-08" db="EMBL/GenBank/DDBJ databases">
        <authorList>
            <person name="Babu N.S."/>
            <person name="Beckwith C.J."/>
            <person name="Beseler K.G."/>
            <person name="Brison A."/>
            <person name="Carone J.V."/>
            <person name="Caskin T.P."/>
            <person name="Diamond M."/>
            <person name="Durham M.E."/>
            <person name="Foxe J.M."/>
            <person name="Go M."/>
            <person name="Henderson B.A."/>
            <person name="Jones I.B."/>
            <person name="McGettigan J.A."/>
            <person name="Micheletti S.J."/>
            <person name="Nasrallah M.E."/>
            <person name="Ortiz D."/>
            <person name="Piller C.R."/>
            <person name="Privatt S.R."/>
            <person name="Schneider S.L."/>
            <person name="Sharp S."/>
            <person name="Smith T.C."/>
            <person name="Stanton J.D."/>
            <person name="Ullery H.E."/>
            <person name="Wilson R.J."/>
            <person name="Serrano M.G."/>
            <person name="Buck G."/>
            <person name="Lee V."/>
            <person name="Wang Y."/>
            <person name="Carvalho R."/>
            <person name="Voegtly L."/>
            <person name="Shi R."/>
            <person name="Duckworth R."/>
            <person name="Johnson A."/>
            <person name="Loviza R."/>
            <person name="Walstead R."/>
            <person name="Shah Z."/>
            <person name="Kiflezghi M."/>
            <person name="Wade K."/>
            <person name="Ball S.L."/>
            <person name="Bradley K.W."/>
            <person name="Asai D.J."/>
            <person name="Bowman C.A."/>
            <person name="Russell D.A."/>
            <person name="Pope W.H."/>
            <person name="Jacobs-Sera D."/>
            <person name="Hendrix R.W."/>
            <person name="Hatfull G.F."/>
        </authorList>
    </citation>
    <scope>NUCLEOTIDE SEQUENCE [LARGE SCALE GENOMIC DNA]</scope>
    <source>
        <strain evidence="2 3">DSM 27710</strain>
    </source>
</reference>
<evidence type="ECO:0000313" key="3">
    <source>
        <dbReference type="Proteomes" id="UP000055590"/>
    </source>
</evidence>
<name>A0A0K1PI22_9BACT</name>
<keyword evidence="3" id="KW-1185">Reference proteome</keyword>
<dbReference type="AlphaFoldDB" id="A0A0K1PI22"/>
<dbReference type="KEGG" id="vin:AKJ08_3131"/>
<dbReference type="EMBL" id="CP012332">
    <property type="protein sequence ID" value="AKU92744.1"/>
    <property type="molecule type" value="Genomic_DNA"/>
</dbReference>
<feature type="region of interest" description="Disordered" evidence="1">
    <location>
        <begin position="1"/>
        <end position="22"/>
    </location>
</feature>
<evidence type="ECO:0000313" key="2">
    <source>
        <dbReference type="EMBL" id="AKU92744.1"/>
    </source>
</evidence>
<feature type="compositionally biased region" description="Polar residues" evidence="1">
    <location>
        <begin position="1"/>
        <end position="14"/>
    </location>
</feature>
<accession>A0A0K1PI22</accession>
<protein>
    <submittedName>
        <fullName evidence="2">Uncharacterized protein</fullName>
    </submittedName>
</protein>
<organism evidence="2 3">
    <name type="scientific">Vulgatibacter incomptus</name>
    <dbReference type="NCBI Taxonomy" id="1391653"/>
    <lineage>
        <taxon>Bacteria</taxon>
        <taxon>Pseudomonadati</taxon>
        <taxon>Myxococcota</taxon>
        <taxon>Myxococcia</taxon>
        <taxon>Myxococcales</taxon>
        <taxon>Cystobacterineae</taxon>
        <taxon>Vulgatibacteraceae</taxon>
        <taxon>Vulgatibacter</taxon>
    </lineage>
</organism>
<sequence length="72" mass="7475">MTSGKGQGKSSAQPSIAPLPYPALSETRKLHAPSRPLLFKVESGLSGKRLPEIEGNVSSHSLVPGVVAPSLK</sequence>
<evidence type="ECO:0000256" key="1">
    <source>
        <dbReference type="SAM" id="MobiDB-lite"/>
    </source>
</evidence>
<dbReference type="Proteomes" id="UP000055590">
    <property type="component" value="Chromosome"/>
</dbReference>
<proteinExistence type="predicted"/>
<gene>
    <name evidence="2" type="ORF">AKJ08_3131</name>
</gene>